<organism evidence="1 2">
    <name type="scientific">Cellulophaga fucicola</name>
    <dbReference type="NCBI Taxonomy" id="76595"/>
    <lineage>
        <taxon>Bacteria</taxon>
        <taxon>Pseudomonadati</taxon>
        <taxon>Bacteroidota</taxon>
        <taxon>Flavobacteriia</taxon>
        <taxon>Flavobacteriales</taxon>
        <taxon>Flavobacteriaceae</taxon>
        <taxon>Cellulophaga</taxon>
    </lineage>
</organism>
<keyword evidence="2" id="KW-1185">Reference proteome</keyword>
<dbReference type="EMBL" id="FPIY01000008">
    <property type="protein sequence ID" value="SFW68164.1"/>
    <property type="molecule type" value="Genomic_DNA"/>
</dbReference>
<evidence type="ECO:0000313" key="1">
    <source>
        <dbReference type="EMBL" id="SFW68164.1"/>
    </source>
</evidence>
<sequence length="243" mass="27958">MQKLQFFLFLVTATQLTTAQDKIVQLKGSVISNVQEVVGVYVLNKTSNKGSITNENGSFSIPVRLQDTIEFSAVQFKNREIVITQKILDLKSYIINLDETLEELDEVVLDQRTQVTAMSLGFVHANVKTLELAERELISGKTMSFDGIKNSLDPVINYLSGRTKMLKERVARNKRYATSQKMQRKYLDSTVLSKLKIPKERLQEYILYCEQDEDFDAFMLQPNDVFIKAFFKMKAKSFLKEKE</sequence>
<dbReference type="RefSeq" id="WP_072304991.1">
    <property type="nucleotide sequence ID" value="NZ_FPIY01000008.1"/>
</dbReference>
<accession>A0A1K1R8C6</accession>
<protein>
    <submittedName>
        <fullName evidence="1">CarboxypepD_reg-like domain-containing protein</fullName>
    </submittedName>
</protein>
<dbReference type="Pfam" id="PF13715">
    <property type="entry name" value="CarbopepD_reg_2"/>
    <property type="match status" value="1"/>
</dbReference>
<dbReference type="InterPro" id="IPR008969">
    <property type="entry name" value="CarboxyPept-like_regulatory"/>
</dbReference>
<name>A0A1K1R8C6_9FLAO</name>
<dbReference type="Proteomes" id="UP000183257">
    <property type="component" value="Unassembled WGS sequence"/>
</dbReference>
<proteinExistence type="predicted"/>
<dbReference type="OrthoDB" id="1427655at2"/>
<dbReference type="AlphaFoldDB" id="A0A1K1R8C6"/>
<evidence type="ECO:0000313" key="2">
    <source>
        <dbReference type="Proteomes" id="UP000183257"/>
    </source>
</evidence>
<reference evidence="2" key="1">
    <citation type="submission" date="2016-11" db="EMBL/GenBank/DDBJ databases">
        <authorList>
            <person name="Varghese N."/>
            <person name="Submissions S."/>
        </authorList>
    </citation>
    <scope>NUCLEOTIDE SEQUENCE [LARGE SCALE GENOMIC DNA]</scope>
    <source>
        <strain evidence="2">DSM 24786</strain>
    </source>
</reference>
<dbReference type="SUPFAM" id="SSF49464">
    <property type="entry name" value="Carboxypeptidase regulatory domain-like"/>
    <property type="match status" value="1"/>
</dbReference>
<gene>
    <name evidence="1" type="ORF">SAMN05660313_03380</name>
</gene>
<dbReference type="STRING" id="76595.SAMN05660313_03380"/>